<dbReference type="EMBL" id="ACCU02000004">
    <property type="protein sequence ID" value="RMX61834.1"/>
    <property type="molecule type" value="Genomic_DNA"/>
</dbReference>
<evidence type="ECO:0000313" key="5">
    <source>
        <dbReference type="Proteomes" id="UP000004703"/>
    </source>
</evidence>
<dbReference type="Gene3D" id="3.30.70.360">
    <property type="match status" value="1"/>
</dbReference>
<dbReference type="GO" id="GO:0046872">
    <property type="term" value="F:metal ion binding"/>
    <property type="evidence" value="ECO:0007669"/>
    <property type="project" value="UniProtKB-KW"/>
</dbReference>
<protein>
    <submittedName>
        <fullName evidence="4">Amidohydrolase</fullName>
        <ecNumber evidence="4">3.5.1.32</ecNumber>
    </submittedName>
</protein>
<dbReference type="PANTHER" id="PTHR11014">
    <property type="entry name" value="PEPTIDASE M20 FAMILY MEMBER"/>
    <property type="match status" value="1"/>
</dbReference>
<dbReference type="Proteomes" id="UP000004703">
    <property type="component" value="Chromosome"/>
</dbReference>
<dbReference type="CDD" id="cd05666">
    <property type="entry name" value="M20_Acy1-like"/>
    <property type="match status" value="1"/>
</dbReference>
<evidence type="ECO:0000256" key="1">
    <source>
        <dbReference type="ARBA" id="ARBA00022801"/>
    </source>
</evidence>
<dbReference type="GO" id="GO:0050118">
    <property type="term" value="F:N-acetyldiaminopimelate deacetylase activity"/>
    <property type="evidence" value="ECO:0007669"/>
    <property type="project" value="UniProtKB-ARBA"/>
</dbReference>
<dbReference type="Pfam" id="PF07687">
    <property type="entry name" value="M20_dimer"/>
    <property type="match status" value="1"/>
</dbReference>
<comment type="caution">
    <text evidence="4">The sequence shown here is derived from an EMBL/GenBank/DDBJ whole genome shotgun (WGS) entry which is preliminary data.</text>
</comment>
<keyword evidence="2" id="KW-0479">Metal-binding</keyword>
<dbReference type="InterPro" id="IPR002933">
    <property type="entry name" value="Peptidase_M20"/>
</dbReference>
<dbReference type="GO" id="GO:0019877">
    <property type="term" value="P:diaminopimelate biosynthetic process"/>
    <property type="evidence" value="ECO:0007669"/>
    <property type="project" value="UniProtKB-ARBA"/>
</dbReference>
<dbReference type="SUPFAM" id="SSF53187">
    <property type="entry name" value="Zn-dependent exopeptidases"/>
    <property type="match status" value="1"/>
</dbReference>
<feature type="binding site" evidence="2">
    <location>
        <position position="134"/>
    </location>
    <ligand>
        <name>Mn(2+)</name>
        <dbReference type="ChEBI" id="CHEBI:29035"/>
        <label>2</label>
    </ligand>
</feature>
<dbReference type="SUPFAM" id="SSF55031">
    <property type="entry name" value="Bacterial exopeptidase dimerisation domain"/>
    <property type="match status" value="1"/>
</dbReference>
<dbReference type="Gene3D" id="3.40.630.10">
    <property type="entry name" value="Zn peptidases"/>
    <property type="match status" value="1"/>
</dbReference>
<feature type="binding site" evidence="2">
    <location>
        <position position="101"/>
    </location>
    <ligand>
        <name>Mn(2+)</name>
        <dbReference type="ChEBI" id="CHEBI:29035"/>
        <label>2</label>
    </ligand>
</feature>
<keyword evidence="1 4" id="KW-0378">Hydrolase</keyword>
<dbReference type="InterPro" id="IPR036264">
    <property type="entry name" value="Bact_exopeptidase_dim_dom"/>
</dbReference>
<dbReference type="GO" id="GO:0047980">
    <property type="term" value="F:hippurate hydrolase activity"/>
    <property type="evidence" value="ECO:0007669"/>
    <property type="project" value="UniProtKB-EC"/>
</dbReference>
<dbReference type="RefSeq" id="WP_040450878.1">
    <property type="nucleotide sequence ID" value="NZ_CM011002.1"/>
</dbReference>
<proteinExistence type="predicted"/>
<dbReference type="AlphaFoldDB" id="A0A5E8UX75"/>
<feature type="binding site" evidence="2">
    <location>
        <position position="160"/>
    </location>
    <ligand>
        <name>Mn(2+)</name>
        <dbReference type="ChEBI" id="CHEBI:29035"/>
        <label>2</label>
    </ligand>
</feature>
<evidence type="ECO:0000313" key="4">
    <source>
        <dbReference type="EMBL" id="RMX61834.1"/>
    </source>
</evidence>
<dbReference type="InterPro" id="IPR017439">
    <property type="entry name" value="Amidohydrolase"/>
</dbReference>
<feature type="domain" description="Peptidase M20 dimerisation" evidence="3">
    <location>
        <begin position="183"/>
        <end position="279"/>
    </location>
</feature>
<reference evidence="4 5" key="2">
    <citation type="submission" date="2013-04" db="EMBL/GenBank/DDBJ databases">
        <authorList>
            <person name="Fiebig A."/>
            <person name="Pradella S."/>
            <person name="Wagner-Doebler I."/>
        </authorList>
    </citation>
    <scope>NUCLEOTIDE SEQUENCE [LARGE SCALE GENOMIC DNA]</scope>
    <source>
        <strain evidence="5">DSM 17067 / NCIMB 14079 / DFL-11</strain>
    </source>
</reference>
<dbReference type="NCBIfam" id="TIGR01891">
    <property type="entry name" value="amidohydrolases"/>
    <property type="match status" value="1"/>
</dbReference>
<feature type="binding site" evidence="2">
    <location>
        <position position="99"/>
    </location>
    <ligand>
        <name>Mn(2+)</name>
        <dbReference type="ChEBI" id="CHEBI:29035"/>
        <label>2</label>
    </ligand>
</feature>
<organism evidence="4 5">
    <name type="scientific">Roseibium alexandrii (strain DSM 17067 / NCIMB 14079 / DFL-11)</name>
    <name type="common">Labrenzia alexandrii</name>
    <dbReference type="NCBI Taxonomy" id="244592"/>
    <lineage>
        <taxon>Bacteria</taxon>
        <taxon>Pseudomonadati</taxon>
        <taxon>Pseudomonadota</taxon>
        <taxon>Alphaproteobacteria</taxon>
        <taxon>Hyphomicrobiales</taxon>
        <taxon>Stappiaceae</taxon>
        <taxon>Roseibium</taxon>
    </lineage>
</organism>
<dbReference type="PANTHER" id="PTHR11014:SF63">
    <property type="entry name" value="METALLOPEPTIDASE, PUTATIVE (AFU_ORTHOLOGUE AFUA_6G09600)-RELATED"/>
    <property type="match status" value="1"/>
</dbReference>
<feature type="binding site" evidence="2">
    <location>
        <position position="358"/>
    </location>
    <ligand>
        <name>Mn(2+)</name>
        <dbReference type="ChEBI" id="CHEBI:29035"/>
        <label>2</label>
    </ligand>
</feature>
<evidence type="ECO:0000256" key="2">
    <source>
        <dbReference type="PIRSR" id="PIRSR005962-1"/>
    </source>
</evidence>
<dbReference type="InterPro" id="IPR011650">
    <property type="entry name" value="Peptidase_M20_dimer"/>
</dbReference>
<name>A0A5E8UX75_ROSAD</name>
<reference evidence="4 5" key="1">
    <citation type="submission" date="2008-01" db="EMBL/GenBank/DDBJ databases">
        <authorList>
            <person name="Wagner-Dobler I."/>
            <person name="Ferriera S."/>
            <person name="Johnson J."/>
            <person name="Kravitz S."/>
            <person name="Beeson K."/>
            <person name="Sutton G."/>
            <person name="Rogers Y.-H."/>
            <person name="Friedman R."/>
            <person name="Frazier M."/>
            <person name="Venter J.C."/>
        </authorList>
    </citation>
    <scope>NUCLEOTIDE SEQUENCE [LARGE SCALE GENOMIC DNA]</scope>
    <source>
        <strain evidence="5">DSM 17067 / NCIMB 14079 / DFL-11</strain>
    </source>
</reference>
<dbReference type="Pfam" id="PF01546">
    <property type="entry name" value="Peptidase_M20"/>
    <property type="match status" value="1"/>
</dbReference>
<gene>
    <name evidence="4" type="ORF">SADFL11_00034590</name>
</gene>
<evidence type="ECO:0000259" key="3">
    <source>
        <dbReference type="Pfam" id="PF07687"/>
    </source>
</evidence>
<sequence>MTKQTTNFDADLVATRHHLHSIPEIGLSEFKTSDYVTSELTAMGYEVTRGLGKTGVVATLRNGTSSRCIGIRADFDALPIKEETGADYASTHPGVMHACGHDGHTAMLLGAAKRLAERKQFDGTVHLIFQPAEENFGGAKLMIEDGLFERFPCDAVFGLHNDPDLPFGEFHFIDGPMMAAADECKITVIGKGGHGAEPQSTPDPIVCGASIIMALQSIVARNIHPMRQAVITVGAFNSGIASNVIPERAEMSLTVRAFDPDVRDELETRIRQVAEGQAASYGLKVAVDYERGYPPMVNPRKETDYMRSIARRFAGGDKVKTMQDPIMGSEDFAYFLEENPGCFFLLGTAKTDNDPPLHHPKYDFNDDVLPLGAAFWVDLAEDFLSGLDTAE</sequence>
<dbReference type="EC" id="3.5.1.32" evidence="4"/>
<dbReference type="FunFam" id="3.30.70.360:FF:000001">
    <property type="entry name" value="N-acetyldiaminopimelate deacetylase"/>
    <property type="match status" value="1"/>
</dbReference>
<comment type="cofactor">
    <cofactor evidence="2">
        <name>Mn(2+)</name>
        <dbReference type="ChEBI" id="CHEBI:29035"/>
    </cofactor>
    <text evidence="2">The Mn(2+) ion enhances activity.</text>
</comment>
<dbReference type="PIRSF" id="PIRSF005962">
    <property type="entry name" value="Pept_M20D_amidohydro"/>
    <property type="match status" value="1"/>
</dbReference>
<keyword evidence="2" id="KW-0464">Manganese</keyword>
<accession>A0A5E8UX75</accession>